<dbReference type="EMBL" id="CAJHUC010001844">
    <property type="protein sequence ID" value="CAD7702486.1"/>
    <property type="molecule type" value="Genomic_DNA"/>
</dbReference>
<reference evidence="4" key="1">
    <citation type="submission" date="2020-12" db="EMBL/GenBank/DDBJ databases">
        <authorList>
            <person name="Iha C."/>
        </authorList>
    </citation>
    <scope>NUCLEOTIDE SEQUENCE</scope>
</reference>
<keyword evidence="5" id="KW-1185">Reference proteome</keyword>
<gene>
    <name evidence="4" type="ORF">OSTQU699_LOCUS7843</name>
</gene>
<name>A0A8S1J460_9CHLO</name>
<accession>A0A8S1J460</accession>
<dbReference type="InterPro" id="IPR013863">
    <property type="entry name" value="VID27_C"/>
</dbReference>
<dbReference type="OrthoDB" id="10251113at2759"/>
<protein>
    <recommendedName>
        <fullName evidence="6">Vacuolar import/degradation Vid27 C-terminal domain-containing protein</fullName>
    </recommendedName>
</protein>
<dbReference type="AlphaFoldDB" id="A0A8S1J460"/>
<dbReference type="InterPro" id="IPR015943">
    <property type="entry name" value="WD40/YVTN_repeat-like_dom_sf"/>
</dbReference>
<evidence type="ECO:0000256" key="1">
    <source>
        <dbReference type="SAM" id="MobiDB-lite"/>
    </source>
</evidence>
<dbReference type="GO" id="GO:0005634">
    <property type="term" value="C:nucleus"/>
    <property type="evidence" value="ECO:0007669"/>
    <property type="project" value="TreeGrafter"/>
</dbReference>
<feature type="region of interest" description="Disordered" evidence="1">
    <location>
        <begin position="1"/>
        <end position="21"/>
    </location>
</feature>
<dbReference type="InterPro" id="IPR011047">
    <property type="entry name" value="Quinoprotein_ADH-like_sf"/>
</dbReference>
<dbReference type="PANTHER" id="PTHR31913">
    <property type="entry name" value="VACUOLAR IMPORT AND DEGRADATION PROTEIN 27"/>
    <property type="match status" value="1"/>
</dbReference>
<proteinExistence type="predicted"/>
<dbReference type="InterPro" id="IPR055559">
    <property type="entry name" value="CYPRO4_DUF7135"/>
</dbReference>
<dbReference type="PANTHER" id="PTHR31913:SF0">
    <property type="entry name" value="VACUOLAR IMPORT AND DEGRADATION PROTEIN 27"/>
    <property type="match status" value="1"/>
</dbReference>
<feature type="domain" description="DUF7135" evidence="3">
    <location>
        <begin position="56"/>
        <end position="142"/>
    </location>
</feature>
<dbReference type="Pfam" id="PF08553">
    <property type="entry name" value="VID27"/>
    <property type="match status" value="1"/>
</dbReference>
<evidence type="ECO:0000259" key="3">
    <source>
        <dbReference type="Pfam" id="PF23581"/>
    </source>
</evidence>
<dbReference type="GO" id="GO:0005737">
    <property type="term" value="C:cytoplasm"/>
    <property type="evidence" value="ECO:0007669"/>
    <property type="project" value="TreeGrafter"/>
</dbReference>
<evidence type="ECO:0008006" key="6">
    <source>
        <dbReference type="Google" id="ProtNLM"/>
    </source>
</evidence>
<feature type="domain" description="Vacuolar import/degradation Vid27 C-terminal" evidence="2">
    <location>
        <begin position="204"/>
        <end position="530"/>
    </location>
</feature>
<evidence type="ECO:0000313" key="5">
    <source>
        <dbReference type="Proteomes" id="UP000708148"/>
    </source>
</evidence>
<dbReference type="Proteomes" id="UP000708148">
    <property type="component" value="Unassembled WGS sequence"/>
</dbReference>
<sequence length="556" mass="61094">MGAEQSGQVRAALDGAEAEGSEGRADATQLWKLDKAREGFRWLLVASPAPHAFYDANEDYEERERAWHLEVDAGDIDERVDATLRLNAERSSLYVTFIAREVWRLSFPTEGEFRAFCAAYQRKLFENTYGVEDSRKNREAVLGADYAGRMYGEGEAEEMDWDEEEDGASVASDASLEKQRDGQRAIEKAGSPISLMKMGIGANSFYMAGPSVSVLRNMEGRVQDKAVSFSLESPSGENITPVKAILAQGEKKMNILGKERTSTVYNADIETGKVVAEWEFQKDGVDVPMKEITTEAKGAQADDRSTFLGLDTNRLCRWDLRDPHGVVQEMTKDAIVEYVGGKDYASGTGTKFTCMATSGDGSVAVGSADGKIRLYSNNLKLTRAATQLPPLGPGITELDVSCDGKWVIGTTDQFLVLLKTTSKDPKTGQMVDGFKKSIAPISARPKLLALKPEDAVLLGRKPLRHGRFTFVTESGHQERWIVASCGNYSILWNFRQAKTSKGDSTSHGGLQTITKYHLVSQAEDVVDSQFMHENYAADRLGQQSSLVVATKNKLLS</sequence>
<evidence type="ECO:0000259" key="2">
    <source>
        <dbReference type="Pfam" id="PF08553"/>
    </source>
</evidence>
<dbReference type="Gene3D" id="2.130.10.10">
    <property type="entry name" value="YVTN repeat-like/Quinoprotein amine dehydrogenase"/>
    <property type="match status" value="1"/>
</dbReference>
<dbReference type="InterPro" id="IPR040458">
    <property type="entry name" value="Vid27"/>
</dbReference>
<dbReference type="SUPFAM" id="SSF50998">
    <property type="entry name" value="Quinoprotein alcohol dehydrogenase-like"/>
    <property type="match status" value="1"/>
</dbReference>
<organism evidence="4 5">
    <name type="scientific">Ostreobium quekettii</name>
    <dbReference type="NCBI Taxonomy" id="121088"/>
    <lineage>
        <taxon>Eukaryota</taxon>
        <taxon>Viridiplantae</taxon>
        <taxon>Chlorophyta</taxon>
        <taxon>core chlorophytes</taxon>
        <taxon>Ulvophyceae</taxon>
        <taxon>TCBD clade</taxon>
        <taxon>Bryopsidales</taxon>
        <taxon>Ostreobineae</taxon>
        <taxon>Ostreobiaceae</taxon>
        <taxon>Ostreobium</taxon>
    </lineage>
</organism>
<comment type="caution">
    <text evidence="4">The sequence shown here is derived from an EMBL/GenBank/DDBJ whole genome shotgun (WGS) entry which is preliminary data.</text>
</comment>
<dbReference type="Pfam" id="PF23581">
    <property type="entry name" value="DUF7135"/>
    <property type="match status" value="1"/>
</dbReference>
<evidence type="ECO:0000313" key="4">
    <source>
        <dbReference type="EMBL" id="CAD7702486.1"/>
    </source>
</evidence>